<keyword evidence="5 10" id="KW-0132">Cell division</keyword>
<comment type="caution">
    <text evidence="14">The sequence shown here is derived from an EMBL/GenBank/DDBJ whole genome shotgun (WGS) entry which is preliminary data.</text>
</comment>
<dbReference type="AlphaFoldDB" id="A0A2M8GLT1"/>
<feature type="domain" description="FtsX extracellular" evidence="13">
    <location>
        <begin position="51"/>
        <end position="142"/>
    </location>
</feature>
<accession>A0A2M8GLT1</accession>
<name>A0A2M8GLT1_9BACT</name>
<keyword evidence="7 11" id="KW-1133">Transmembrane helix</keyword>
<dbReference type="GO" id="GO:0005886">
    <property type="term" value="C:plasma membrane"/>
    <property type="evidence" value="ECO:0007669"/>
    <property type="project" value="UniProtKB-SubCell"/>
</dbReference>
<dbReference type="PANTHER" id="PTHR47755">
    <property type="entry name" value="CELL DIVISION PROTEIN FTSX"/>
    <property type="match status" value="1"/>
</dbReference>
<evidence type="ECO:0000256" key="2">
    <source>
        <dbReference type="ARBA" id="ARBA00007379"/>
    </source>
</evidence>
<evidence type="ECO:0000256" key="11">
    <source>
        <dbReference type="SAM" id="Phobius"/>
    </source>
</evidence>
<protein>
    <recommendedName>
        <fullName evidence="3 10">Cell division protein FtsX</fullName>
    </recommendedName>
</protein>
<organism evidence="14 15">
    <name type="scientific">Candidatus Roizmanbacteria bacterium CG_4_8_14_3_um_filter_36_10</name>
    <dbReference type="NCBI Taxonomy" id="1974834"/>
    <lineage>
        <taxon>Bacteria</taxon>
        <taxon>Candidatus Roizmaniibacteriota</taxon>
    </lineage>
</organism>
<dbReference type="PIRSF" id="PIRSF003097">
    <property type="entry name" value="FtsX"/>
    <property type="match status" value="1"/>
</dbReference>
<reference evidence="15" key="1">
    <citation type="submission" date="2017-09" db="EMBL/GenBank/DDBJ databases">
        <title>Depth-based differentiation of microbial function through sediment-hosted aquifers and enrichment of novel symbionts in the deep terrestrial subsurface.</title>
        <authorList>
            <person name="Probst A.J."/>
            <person name="Ladd B."/>
            <person name="Jarett J.K."/>
            <person name="Geller-Mcgrath D.E."/>
            <person name="Sieber C.M.K."/>
            <person name="Emerson J.B."/>
            <person name="Anantharaman K."/>
            <person name="Thomas B.C."/>
            <person name="Malmstrom R."/>
            <person name="Stieglmeier M."/>
            <person name="Klingl A."/>
            <person name="Woyke T."/>
            <person name="Ryan C.M."/>
            <person name="Banfield J.F."/>
        </authorList>
    </citation>
    <scope>NUCLEOTIDE SEQUENCE [LARGE SCALE GENOMIC DNA]</scope>
</reference>
<evidence type="ECO:0000256" key="7">
    <source>
        <dbReference type="ARBA" id="ARBA00022989"/>
    </source>
</evidence>
<keyword evidence="9 10" id="KW-0131">Cell cycle</keyword>
<dbReference type="PANTHER" id="PTHR47755:SF1">
    <property type="entry name" value="CELL DIVISION PROTEIN FTSX"/>
    <property type="match status" value="1"/>
</dbReference>
<evidence type="ECO:0000256" key="5">
    <source>
        <dbReference type="ARBA" id="ARBA00022618"/>
    </source>
</evidence>
<evidence type="ECO:0000256" key="3">
    <source>
        <dbReference type="ARBA" id="ARBA00021907"/>
    </source>
</evidence>
<feature type="transmembrane region" description="Helical" evidence="11">
    <location>
        <begin position="214"/>
        <end position="236"/>
    </location>
</feature>
<keyword evidence="4 10" id="KW-1003">Cell membrane</keyword>
<evidence type="ECO:0000256" key="10">
    <source>
        <dbReference type="PIRNR" id="PIRNR003097"/>
    </source>
</evidence>
<sequence>MKELFQSVRRTPYQSVAIFLVLFFTLFLSTAIFIALSFFHSFLTYIETRPQVTVYFQNKASTKEIFKLRDDLTSSGKILSIKYVSKEDAFKIYKELNKDNPLLLEMVSADILPASLEIYAKKPIFLPEIAEYLKKQPGVDEVIFQKDIVNQLITITNILRIISYTFFGFLIFMTVVVLIAIISFKIALKKEEIQLLQLLGAIRSYIRYPFLREAVFFGLASSLLSFGILTLVLFYFNPFLKSYLQGIPTLTLDLHFYQLAVWPINLNFLLITLALSICFGIFISTLASFLAIEKYLE</sequence>
<evidence type="ECO:0000256" key="8">
    <source>
        <dbReference type="ARBA" id="ARBA00023136"/>
    </source>
</evidence>
<dbReference type="InterPro" id="IPR004513">
    <property type="entry name" value="FtsX"/>
</dbReference>
<dbReference type="GO" id="GO:0051301">
    <property type="term" value="P:cell division"/>
    <property type="evidence" value="ECO:0007669"/>
    <property type="project" value="UniProtKB-KW"/>
</dbReference>
<comment type="similarity">
    <text evidence="2 10">Belongs to the ABC-4 integral membrane protein family. FtsX subfamily.</text>
</comment>
<evidence type="ECO:0000259" key="13">
    <source>
        <dbReference type="Pfam" id="PF18075"/>
    </source>
</evidence>
<evidence type="ECO:0000256" key="1">
    <source>
        <dbReference type="ARBA" id="ARBA00004651"/>
    </source>
</evidence>
<dbReference type="Pfam" id="PF18075">
    <property type="entry name" value="FtsX_ECD"/>
    <property type="match status" value="1"/>
</dbReference>
<evidence type="ECO:0000313" key="14">
    <source>
        <dbReference type="EMBL" id="PJC81510.1"/>
    </source>
</evidence>
<evidence type="ECO:0000259" key="12">
    <source>
        <dbReference type="Pfam" id="PF02687"/>
    </source>
</evidence>
<dbReference type="InterPro" id="IPR003838">
    <property type="entry name" value="ABC3_permease_C"/>
</dbReference>
<dbReference type="EMBL" id="PFQK01000074">
    <property type="protein sequence ID" value="PJC81510.1"/>
    <property type="molecule type" value="Genomic_DNA"/>
</dbReference>
<proteinExistence type="inferred from homology"/>
<feature type="transmembrane region" description="Helical" evidence="11">
    <location>
        <begin position="161"/>
        <end position="184"/>
    </location>
</feature>
<keyword evidence="6 11" id="KW-0812">Transmembrane</keyword>
<dbReference type="InterPro" id="IPR040690">
    <property type="entry name" value="FtsX_ECD"/>
</dbReference>
<evidence type="ECO:0000256" key="9">
    <source>
        <dbReference type="ARBA" id="ARBA00023306"/>
    </source>
</evidence>
<feature type="transmembrane region" description="Helical" evidence="11">
    <location>
        <begin position="16"/>
        <end position="39"/>
    </location>
</feature>
<feature type="domain" description="ABC3 transporter permease C-terminal" evidence="12">
    <location>
        <begin position="165"/>
        <end position="292"/>
    </location>
</feature>
<dbReference type="Pfam" id="PF02687">
    <property type="entry name" value="FtsX"/>
    <property type="match status" value="1"/>
</dbReference>
<evidence type="ECO:0000313" key="15">
    <source>
        <dbReference type="Proteomes" id="UP000229370"/>
    </source>
</evidence>
<comment type="subcellular location">
    <subcellularLocation>
        <location evidence="1">Cell membrane</location>
        <topology evidence="1">Multi-pass membrane protein</topology>
    </subcellularLocation>
</comment>
<dbReference type="Gene3D" id="3.30.70.3040">
    <property type="match status" value="1"/>
</dbReference>
<evidence type="ECO:0000256" key="6">
    <source>
        <dbReference type="ARBA" id="ARBA00022692"/>
    </source>
</evidence>
<keyword evidence="8 10" id="KW-0472">Membrane</keyword>
<dbReference type="Proteomes" id="UP000229370">
    <property type="component" value="Unassembled WGS sequence"/>
</dbReference>
<evidence type="ECO:0000256" key="4">
    <source>
        <dbReference type="ARBA" id="ARBA00022475"/>
    </source>
</evidence>
<gene>
    <name evidence="14" type="ORF">CO007_04310</name>
</gene>
<feature type="transmembrane region" description="Helical" evidence="11">
    <location>
        <begin position="268"/>
        <end position="292"/>
    </location>
</feature>